<dbReference type="InterPro" id="IPR050707">
    <property type="entry name" value="HTH_MetabolicPath_Reg"/>
</dbReference>
<evidence type="ECO:0000259" key="6">
    <source>
        <dbReference type="PROSITE" id="PS51078"/>
    </source>
</evidence>
<keyword evidence="8" id="KW-1185">Reference proteome</keyword>
<evidence type="ECO:0000256" key="3">
    <source>
        <dbReference type="ARBA" id="ARBA00023163"/>
    </source>
</evidence>
<dbReference type="RefSeq" id="WP_094848788.1">
    <property type="nucleotide sequence ID" value="NZ_NEVJ01000003.1"/>
</dbReference>
<organism evidence="7 8">
    <name type="scientific">Bordetella genomosp. 9</name>
    <dbReference type="NCBI Taxonomy" id="1416803"/>
    <lineage>
        <taxon>Bacteria</taxon>
        <taxon>Pseudomonadati</taxon>
        <taxon>Pseudomonadota</taxon>
        <taxon>Betaproteobacteria</taxon>
        <taxon>Burkholderiales</taxon>
        <taxon>Alcaligenaceae</taxon>
        <taxon>Bordetella</taxon>
    </lineage>
</organism>
<evidence type="ECO:0000313" key="8">
    <source>
        <dbReference type="Proteomes" id="UP000216857"/>
    </source>
</evidence>
<dbReference type="PROSITE" id="PS51078">
    <property type="entry name" value="ICLR_ED"/>
    <property type="match status" value="1"/>
</dbReference>
<dbReference type="InterPro" id="IPR014757">
    <property type="entry name" value="Tscrpt_reg_IclR_C"/>
</dbReference>
<dbReference type="InterPro" id="IPR036388">
    <property type="entry name" value="WH-like_DNA-bd_sf"/>
</dbReference>
<keyword evidence="1" id="KW-0805">Transcription regulation</keyword>
<feature type="domain" description="IclR-ED" evidence="6">
    <location>
        <begin position="109"/>
        <end position="300"/>
    </location>
</feature>
<feature type="region of interest" description="Disordered" evidence="4">
    <location>
        <begin position="1"/>
        <end position="51"/>
    </location>
</feature>
<dbReference type="GO" id="GO:0045892">
    <property type="term" value="P:negative regulation of DNA-templated transcription"/>
    <property type="evidence" value="ECO:0007669"/>
    <property type="project" value="TreeGrafter"/>
</dbReference>
<dbReference type="Gene3D" id="3.30.450.40">
    <property type="match status" value="1"/>
</dbReference>
<keyword evidence="2" id="KW-0238">DNA-binding</keyword>
<evidence type="ECO:0000313" key="7">
    <source>
        <dbReference type="EMBL" id="OZI20185.1"/>
    </source>
</evidence>
<dbReference type="OrthoDB" id="5401369at2"/>
<sequence>MPPSRRPTPAAQPPAPTAARSATQPARPGAAGATRSPAAAAPARFAPGASPANRSLERGIALLRAFRPGLEVLGNGELAERTGLSRATVSRLSQTLVRTGFLEYEPTLRAYRLGAPVLSLAHAMRSGSPIMKVAAPCMRELAQARRINVGIAVADGDDMVYLESVRYSRKVSLRSVVAGQRVPIELTSLGRAYLAALPEATRRGWIAAMMHRRPGHGQMLADDIESACASVRDAGYCVAAWQPAVVALSTPLVLPNGAVYALNVSVTTAEPPSAVAASLADDLLGLKRRILAALEDTAAR</sequence>
<feature type="compositionally biased region" description="Low complexity" evidence="4">
    <location>
        <begin position="17"/>
        <end position="51"/>
    </location>
</feature>
<evidence type="ECO:0000256" key="1">
    <source>
        <dbReference type="ARBA" id="ARBA00023015"/>
    </source>
</evidence>
<dbReference type="SUPFAM" id="SSF55781">
    <property type="entry name" value="GAF domain-like"/>
    <property type="match status" value="1"/>
</dbReference>
<dbReference type="PROSITE" id="PS51077">
    <property type="entry name" value="HTH_ICLR"/>
    <property type="match status" value="1"/>
</dbReference>
<dbReference type="PANTHER" id="PTHR30136">
    <property type="entry name" value="HELIX-TURN-HELIX TRANSCRIPTIONAL REGULATOR, ICLR FAMILY"/>
    <property type="match status" value="1"/>
</dbReference>
<dbReference type="GO" id="GO:0003677">
    <property type="term" value="F:DNA binding"/>
    <property type="evidence" value="ECO:0007669"/>
    <property type="project" value="UniProtKB-KW"/>
</dbReference>
<dbReference type="SUPFAM" id="SSF46785">
    <property type="entry name" value="Winged helix' DNA-binding domain"/>
    <property type="match status" value="1"/>
</dbReference>
<dbReference type="Proteomes" id="UP000216857">
    <property type="component" value="Unassembled WGS sequence"/>
</dbReference>
<dbReference type="InterPro" id="IPR029016">
    <property type="entry name" value="GAF-like_dom_sf"/>
</dbReference>
<feature type="domain" description="HTH iclR-type" evidence="5">
    <location>
        <begin position="53"/>
        <end position="115"/>
    </location>
</feature>
<proteinExistence type="predicted"/>
<dbReference type="PANTHER" id="PTHR30136:SF33">
    <property type="entry name" value="TRANSCRIPTIONAL REGULATORY PROTEIN"/>
    <property type="match status" value="1"/>
</dbReference>
<dbReference type="SMART" id="SM00346">
    <property type="entry name" value="HTH_ICLR"/>
    <property type="match status" value="1"/>
</dbReference>
<reference evidence="7" key="1">
    <citation type="submission" date="2017-05" db="EMBL/GenBank/DDBJ databases">
        <title>Complete and WGS of Bordetella genogroups.</title>
        <authorList>
            <person name="Spilker T."/>
            <person name="Lipuma J."/>
        </authorList>
    </citation>
    <scope>NUCLEOTIDE SEQUENCE</scope>
    <source>
        <strain evidence="7">AU21707</strain>
    </source>
</reference>
<dbReference type="InterPro" id="IPR005471">
    <property type="entry name" value="Tscrpt_reg_IclR_N"/>
</dbReference>
<name>A0A261R565_9BORD</name>
<dbReference type="InterPro" id="IPR036390">
    <property type="entry name" value="WH_DNA-bd_sf"/>
</dbReference>
<dbReference type="EMBL" id="NEVJ01000003">
    <property type="protein sequence ID" value="OZI20185.1"/>
    <property type="molecule type" value="Genomic_DNA"/>
</dbReference>
<feature type="compositionally biased region" description="Pro residues" evidence="4">
    <location>
        <begin position="1"/>
        <end position="16"/>
    </location>
</feature>
<evidence type="ECO:0000256" key="4">
    <source>
        <dbReference type="SAM" id="MobiDB-lite"/>
    </source>
</evidence>
<dbReference type="Pfam" id="PF09339">
    <property type="entry name" value="HTH_IclR"/>
    <property type="match status" value="1"/>
</dbReference>
<keyword evidence="3" id="KW-0804">Transcription</keyword>
<dbReference type="GO" id="GO:0003700">
    <property type="term" value="F:DNA-binding transcription factor activity"/>
    <property type="evidence" value="ECO:0007669"/>
    <property type="project" value="TreeGrafter"/>
</dbReference>
<evidence type="ECO:0000256" key="2">
    <source>
        <dbReference type="ARBA" id="ARBA00023125"/>
    </source>
</evidence>
<dbReference type="AlphaFoldDB" id="A0A261R565"/>
<protein>
    <submittedName>
        <fullName evidence="7">IclR family transcriptional regulator</fullName>
    </submittedName>
</protein>
<evidence type="ECO:0000259" key="5">
    <source>
        <dbReference type="PROSITE" id="PS51077"/>
    </source>
</evidence>
<dbReference type="Pfam" id="PF01614">
    <property type="entry name" value="IclR_C"/>
    <property type="match status" value="1"/>
</dbReference>
<comment type="caution">
    <text evidence="7">The sequence shown here is derived from an EMBL/GenBank/DDBJ whole genome shotgun (WGS) entry which is preliminary data.</text>
</comment>
<dbReference type="Gene3D" id="1.10.10.10">
    <property type="entry name" value="Winged helix-like DNA-binding domain superfamily/Winged helix DNA-binding domain"/>
    <property type="match status" value="1"/>
</dbReference>
<accession>A0A261R565</accession>
<gene>
    <name evidence="7" type="ORF">CAL26_21840</name>
</gene>